<sequence>MEERWEKAFQTLKERLTNPLILALPNFNKFFEVECDASNVGVGTMLLQEGHLIAFFNKKGQNKLNKRHVKWVKFLEKFLHVIKHKQRKVDVMVDALFRRHSLLSMLETKLLGFEHMKELYLENEYFQEIYKLCANAPNEGFYRYDGFLFKDKKLCVPKSSIKELLVKEAHEGGLMRHFGSVKAISLY</sequence>
<feature type="domain" description="Reverse transcriptase/retrotransposon-derived protein RNase H-like" evidence="1">
    <location>
        <begin position="3"/>
        <end position="64"/>
    </location>
</feature>
<dbReference type="SUPFAM" id="SSF56672">
    <property type="entry name" value="DNA/RNA polymerases"/>
    <property type="match status" value="1"/>
</dbReference>
<evidence type="ECO:0000259" key="1">
    <source>
        <dbReference type="Pfam" id="PF17919"/>
    </source>
</evidence>
<dbReference type="Proteomes" id="UP000257109">
    <property type="component" value="Unassembled WGS sequence"/>
</dbReference>
<dbReference type="PANTHER" id="PTHR34072">
    <property type="entry name" value="ENZYMATIC POLYPROTEIN-RELATED"/>
    <property type="match status" value="1"/>
</dbReference>
<dbReference type="OrthoDB" id="1933708at2759"/>
<dbReference type="InterPro" id="IPR041577">
    <property type="entry name" value="RT_RNaseH_2"/>
</dbReference>
<comment type="caution">
    <text evidence="2">The sequence shown here is derived from an EMBL/GenBank/DDBJ whole genome shotgun (WGS) entry which is preliminary data.</text>
</comment>
<feature type="non-terminal residue" evidence="2">
    <location>
        <position position="1"/>
    </location>
</feature>
<proteinExistence type="predicted"/>
<reference evidence="2" key="1">
    <citation type="submission" date="2018-05" db="EMBL/GenBank/DDBJ databases">
        <title>Draft genome of Mucuna pruriens seed.</title>
        <authorList>
            <person name="Nnadi N.E."/>
            <person name="Vos R."/>
            <person name="Hasami M.H."/>
            <person name="Devisetty U.K."/>
            <person name="Aguiy J.C."/>
        </authorList>
    </citation>
    <scope>NUCLEOTIDE SEQUENCE [LARGE SCALE GENOMIC DNA]</scope>
    <source>
        <strain evidence="2">JCA_2017</strain>
    </source>
</reference>
<evidence type="ECO:0000313" key="3">
    <source>
        <dbReference type="Proteomes" id="UP000257109"/>
    </source>
</evidence>
<accession>A0A371G9G7</accession>
<dbReference type="InterPro" id="IPR043502">
    <property type="entry name" value="DNA/RNA_pol_sf"/>
</dbReference>
<protein>
    <recommendedName>
        <fullName evidence="1">Reverse transcriptase/retrotransposon-derived protein RNase H-like domain-containing protein</fullName>
    </recommendedName>
</protein>
<dbReference type="AlphaFoldDB" id="A0A371G9G7"/>
<dbReference type="EMBL" id="QJKJ01006359">
    <property type="protein sequence ID" value="RDX87013.1"/>
    <property type="molecule type" value="Genomic_DNA"/>
</dbReference>
<organism evidence="2 3">
    <name type="scientific">Mucuna pruriens</name>
    <name type="common">Velvet bean</name>
    <name type="synonym">Dolichos pruriens</name>
    <dbReference type="NCBI Taxonomy" id="157652"/>
    <lineage>
        <taxon>Eukaryota</taxon>
        <taxon>Viridiplantae</taxon>
        <taxon>Streptophyta</taxon>
        <taxon>Embryophyta</taxon>
        <taxon>Tracheophyta</taxon>
        <taxon>Spermatophyta</taxon>
        <taxon>Magnoliopsida</taxon>
        <taxon>eudicotyledons</taxon>
        <taxon>Gunneridae</taxon>
        <taxon>Pentapetalae</taxon>
        <taxon>rosids</taxon>
        <taxon>fabids</taxon>
        <taxon>Fabales</taxon>
        <taxon>Fabaceae</taxon>
        <taxon>Papilionoideae</taxon>
        <taxon>50 kb inversion clade</taxon>
        <taxon>NPAAA clade</taxon>
        <taxon>indigoferoid/millettioid clade</taxon>
        <taxon>Phaseoleae</taxon>
        <taxon>Mucuna</taxon>
    </lineage>
</organism>
<dbReference type="Pfam" id="PF17919">
    <property type="entry name" value="RT_RNaseH_2"/>
    <property type="match status" value="1"/>
</dbReference>
<dbReference type="PANTHER" id="PTHR34072:SF55">
    <property type="entry name" value="DNA_RNA POLYMERASES SUPERFAMILY PROTEIN"/>
    <property type="match status" value="1"/>
</dbReference>
<evidence type="ECO:0000313" key="2">
    <source>
        <dbReference type="EMBL" id="RDX87013.1"/>
    </source>
</evidence>
<name>A0A371G9G7_MUCPR</name>
<gene>
    <name evidence="2" type="ORF">CR513_31582</name>
</gene>
<keyword evidence="3" id="KW-1185">Reference proteome</keyword>